<evidence type="ECO:0000313" key="4">
    <source>
        <dbReference type="EMBL" id="WOO77116.1"/>
    </source>
</evidence>
<feature type="region of interest" description="Disordered" evidence="3">
    <location>
        <begin position="357"/>
        <end position="394"/>
    </location>
</feature>
<dbReference type="SUPFAM" id="SSF53335">
    <property type="entry name" value="S-adenosyl-L-methionine-dependent methyltransferases"/>
    <property type="match status" value="1"/>
</dbReference>
<dbReference type="InterPro" id="IPR010286">
    <property type="entry name" value="METTL16/RlmF"/>
</dbReference>
<dbReference type="GO" id="GO:0070475">
    <property type="term" value="P:rRNA base methylation"/>
    <property type="evidence" value="ECO:0007669"/>
    <property type="project" value="TreeGrafter"/>
</dbReference>
<dbReference type="GO" id="GO:0005634">
    <property type="term" value="C:nucleus"/>
    <property type="evidence" value="ECO:0007669"/>
    <property type="project" value="TreeGrafter"/>
</dbReference>
<feature type="compositionally biased region" description="Low complexity" evidence="3">
    <location>
        <begin position="363"/>
        <end position="382"/>
    </location>
</feature>
<dbReference type="Gene3D" id="3.40.50.150">
    <property type="entry name" value="Vaccinia Virus protein VP39"/>
    <property type="match status" value="1"/>
</dbReference>
<evidence type="ECO:0000256" key="2">
    <source>
        <dbReference type="ARBA" id="ARBA00022679"/>
    </source>
</evidence>
<dbReference type="PANTHER" id="PTHR13393">
    <property type="entry name" value="SAM-DEPENDENT METHYLTRANSFERASE"/>
    <property type="match status" value="1"/>
</dbReference>
<dbReference type="PANTHER" id="PTHR13393:SF0">
    <property type="entry name" value="RNA N6-ADENOSINE-METHYLTRANSFERASE METTL16"/>
    <property type="match status" value="1"/>
</dbReference>
<dbReference type="Proteomes" id="UP000827549">
    <property type="component" value="Chromosome 1"/>
</dbReference>
<sequence>MHPANPYNKRRPDFALLASKHPALAPYVTTTDHGSSIDFSDAAALRALTSALLKEDFGLDVSLRDDRLCPTLANRLDYLLTALDFVAGAEGPLRVLDIGTGHVAIYLLLLRHLRPEAQSVGSELDDVSREHAATVLAVNDIPETAIRLVPEAKGNTLLGWLDDDRLGVDSWSLTICNPPFFGSEAEAAEARALKAGAPPAGKTAAHNEEITRGGEELFVAQMVDESVKFGTRCRWYTSLIGRYASLEPLVAAVRKVTDNYAVLVLRQAKTARWVLAWSFGADRVSDRVTRPETVIPGTSFARLLPLPNAFVFQPAEAQTLQALRAAIMPVLVSVGLATGDEEAVELAPVTQSWSRAARRAAQREAASTGAEGDAGAEAGSNAQPGHGPAPPEPLFRARLTFEHPSAGGEGEGQTGAALRIDWTATMSTWFLFRYTALLHLVHHLSSELESEGEIGLQTNVTRN</sequence>
<evidence type="ECO:0000256" key="3">
    <source>
        <dbReference type="SAM" id="MobiDB-lite"/>
    </source>
</evidence>
<keyword evidence="1" id="KW-0489">Methyltransferase</keyword>
<name>A0AAF0Y3U4_9TREE</name>
<dbReference type="AlphaFoldDB" id="A0AAF0Y3U4"/>
<dbReference type="GO" id="GO:0008168">
    <property type="term" value="F:methyltransferase activity"/>
    <property type="evidence" value="ECO:0007669"/>
    <property type="project" value="UniProtKB-KW"/>
</dbReference>
<dbReference type="EMBL" id="CP086714">
    <property type="protein sequence ID" value="WOO77116.1"/>
    <property type="molecule type" value="Genomic_DNA"/>
</dbReference>
<organism evidence="4 5">
    <name type="scientific">Vanrija pseudolonga</name>
    <dbReference type="NCBI Taxonomy" id="143232"/>
    <lineage>
        <taxon>Eukaryota</taxon>
        <taxon>Fungi</taxon>
        <taxon>Dikarya</taxon>
        <taxon>Basidiomycota</taxon>
        <taxon>Agaricomycotina</taxon>
        <taxon>Tremellomycetes</taxon>
        <taxon>Trichosporonales</taxon>
        <taxon>Trichosporonaceae</taxon>
        <taxon>Vanrija</taxon>
    </lineage>
</organism>
<evidence type="ECO:0000313" key="5">
    <source>
        <dbReference type="Proteomes" id="UP000827549"/>
    </source>
</evidence>
<dbReference type="GeneID" id="87803960"/>
<keyword evidence="5" id="KW-1185">Reference proteome</keyword>
<dbReference type="Pfam" id="PF05971">
    <property type="entry name" value="Methyltransf_10"/>
    <property type="match status" value="1"/>
</dbReference>
<evidence type="ECO:0000256" key="1">
    <source>
        <dbReference type="ARBA" id="ARBA00022603"/>
    </source>
</evidence>
<accession>A0AAF0Y3U4</accession>
<keyword evidence="2" id="KW-0808">Transferase</keyword>
<gene>
    <name evidence="4" type="primary">mettl16</name>
    <name evidence="4" type="ORF">LOC62_01G000702</name>
</gene>
<dbReference type="RefSeq" id="XP_062623148.1">
    <property type="nucleotide sequence ID" value="XM_062767164.1"/>
</dbReference>
<proteinExistence type="predicted"/>
<protein>
    <submittedName>
        <fullName evidence="4">U6 small nuclear RNA (Adenine-(43)-N(6))-methyltransferase</fullName>
    </submittedName>
</protein>
<reference evidence="4" key="1">
    <citation type="submission" date="2023-10" db="EMBL/GenBank/DDBJ databases">
        <authorList>
            <person name="Noh H."/>
        </authorList>
    </citation>
    <scope>NUCLEOTIDE SEQUENCE</scope>
    <source>
        <strain evidence="4">DUCC4014</strain>
    </source>
</reference>
<dbReference type="InterPro" id="IPR029063">
    <property type="entry name" value="SAM-dependent_MTases_sf"/>
</dbReference>